<evidence type="ECO:0000313" key="2">
    <source>
        <dbReference type="Proteomes" id="UP000060699"/>
    </source>
</evidence>
<sequence length="165" mass="19097">MTHETMVRIPSFLKGLVETRARADAYVQRLETIKAEVEQRLAKAGSEREACDKLIRAYNPNLNPTAIEPVRAWRHRYGPRGARNEAIKAFLQAAYPESVSTVEVAWHLTLKFELDFHSPEVREAWKKTSVRNPLRVMAQRGEVERLEVEALDGHEPARWRWVPSR</sequence>
<dbReference type="KEGG" id="rdp:RD2015_3257"/>
<dbReference type="Proteomes" id="UP000060699">
    <property type="component" value="Chromosome"/>
</dbReference>
<dbReference type="EMBL" id="CP013729">
    <property type="protein sequence ID" value="ALV07715.1"/>
    <property type="molecule type" value="Genomic_DNA"/>
</dbReference>
<gene>
    <name evidence="1" type="ORF">RD2015_3257</name>
</gene>
<protein>
    <submittedName>
        <fullName evidence="1">Uncharacterized protein</fullName>
    </submittedName>
</protein>
<reference evidence="1 2" key="1">
    <citation type="submission" date="2015-12" db="EMBL/GenBank/DDBJ databases">
        <title>Complete genome of Roseateles depolymerans KCTC 42856.</title>
        <authorList>
            <person name="Kim K.M."/>
        </authorList>
    </citation>
    <scope>NUCLEOTIDE SEQUENCE [LARGE SCALE GENOMIC DNA]</scope>
    <source>
        <strain evidence="1 2">KCTC 42856</strain>
    </source>
</reference>
<accession>A0A0U3MXG0</accession>
<keyword evidence="2" id="KW-1185">Reference proteome</keyword>
<dbReference type="OrthoDB" id="9987425at2"/>
<dbReference type="AlphaFoldDB" id="A0A0U3MXG0"/>
<proteinExistence type="predicted"/>
<organism evidence="1 2">
    <name type="scientific">Roseateles depolymerans</name>
    <dbReference type="NCBI Taxonomy" id="76731"/>
    <lineage>
        <taxon>Bacteria</taxon>
        <taxon>Pseudomonadati</taxon>
        <taxon>Pseudomonadota</taxon>
        <taxon>Betaproteobacteria</taxon>
        <taxon>Burkholderiales</taxon>
        <taxon>Sphaerotilaceae</taxon>
        <taxon>Roseateles</taxon>
    </lineage>
</organism>
<evidence type="ECO:0000313" key="1">
    <source>
        <dbReference type="EMBL" id="ALV07715.1"/>
    </source>
</evidence>
<dbReference type="RefSeq" id="WP_058935780.1">
    <property type="nucleotide sequence ID" value="NZ_CP013729.1"/>
</dbReference>
<name>A0A0U3MXG0_9BURK</name>